<protein>
    <submittedName>
        <fullName evidence="1">Uncharacterized protein</fullName>
    </submittedName>
</protein>
<organism evidence="1 2">
    <name type="scientific">Purpureocillium lilacinum</name>
    <name type="common">Paecilomyces lilacinus</name>
    <dbReference type="NCBI Taxonomy" id="33203"/>
    <lineage>
        <taxon>Eukaryota</taxon>
        <taxon>Fungi</taxon>
        <taxon>Dikarya</taxon>
        <taxon>Ascomycota</taxon>
        <taxon>Pezizomycotina</taxon>
        <taxon>Sordariomycetes</taxon>
        <taxon>Hypocreomycetidae</taxon>
        <taxon>Hypocreales</taxon>
        <taxon>Ophiocordycipitaceae</taxon>
        <taxon>Purpureocillium</taxon>
    </lineage>
</organism>
<evidence type="ECO:0000313" key="2">
    <source>
        <dbReference type="Proteomes" id="UP001638806"/>
    </source>
</evidence>
<dbReference type="EMBL" id="JBGNUJ010000011">
    <property type="protein sequence ID" value="KAL3953473.1"/>
    <property type="molecule type" value="Genomic_DNA"/>
</dbReference>
<sequence length="414" mass="44295">MPGLNPISRYERPSPFQRADSDNTKQEIMHEEVVSPGIKETNTAQPGRGELVRGLKQRHVAMIAIAGSIGTGLIIGTGAALAKAGPAGIFITYSMVGLIVFQVLSGMGEMAAWLPMPSGFTGYATRFVDPSLGFALGWVYWCRYIVAMPNQLVASSLVIQYWLPSDKVNPAVFVAIFLVAIIFINFFGVAVFGEMEFWFGLIKCITLLGLIILCVILAAGGAQITTLLDSNTDGSAGNFLSFWSGSIDAVFAYAGIELIGVTAGETQNPTKAIPKAIRLTFVRICFFYVAAVFVLGLLVPYNSEELLFAVKSRASANASPFIVAVVLAGIPVLPGFFNACILFFTFSTASSDLYVAVRTLYGLAKENKAPAIFARTDNRGVPLYALAASSIFGCLGFMTARSAGKVVFTYLVNV</sequence>
<dbReference type="Proteomes" id="UP001638806">
    <property type="component" value="Unassembled WGS sequence"/>
</dbReference>
<accession>A0ACC4DBH7</accession>
<name>A0ACC4DBH7_PURLI</name>
<proteinExistence type="predicted"/>
<keyword evidence="2" id="KW-1185">Reference proteome</keyword>
<comment type="caution">
    <text evidence="1">The sequence shown here is derived from an EMBL/GenBank/DDBJ whole genome shotgun (WGS) entry which is preliminary data.</text>
</comment>
<gene>
    <name evidence="1" type="ORF">ACCO45_011429</name>
</gene>
<evidence type="ECO:0000313" key="1">
    <source>
        <dbReference type="EMBL" id="KAL3953473.1"/>
    </source>
</evidence>
<reference evidence="1" key="1">
    <citation type="submission" date="2024-12" db="EMBL/GenBank/DDBJ databases">
        <title>Comparative genomics and development of molecular markers within Purpureocillium lilacinum and among Purpureocillium species.</title>
        <authorList>
            <person name="Yeh Z.-Y."/>
            <person name="Ni N.-T."/>
            <person name="Lo P.-H."/>
            <person name="Mushyakhwo K."/>
            <person name="Lin C.-F."/>
            <person name="Nai Y.-S."/>
        </authorList>
    </citation>
    <scope>NUCLEOTIDE SEQUENCE</scope>
    <source>
        <strain evidence="1">NCHU-NPUST-175</strain>
    </source>
</reference>